<feature type="compositionally biased region" description="Low complexity" evidence="8">
    <location>
        <begin position="1106"/>
        <end position="1119"/>
    </location>
</feature>
<feature type="region of interest" description="Disordered" evidence="8">
    <location>
        <begin position="1767"/>
        <end position="1795"/>
    </location>
</feature>
<evidence type="ECO:0000256" key="2">
    <source>
        <dbReference type="ARBA" id="ARBA00022491"/>
    </source>
</evidence>
<feature type="region of interest" description="Disordered" evidence="8">
    <location>
        <begin position="1135"/>
        <end position="1219"/>
    </location>
</feature>
<feature type="region of interest" description="Disordered" evidence="8">
    <location>
        <begin position="1671"/>
        <end position="1699"/>
    </location>
</feature>
<feature type="region of interest" description="Disordered" evidence="8">
    <location>
        <begin position="277"/>
        <end position="296"/>
    </location>
</feature>
<dbReference type="GO" id="GO:1904888">
    <property type="term" value="P:cranial skeletal system development"/>
    <property type="evidence" value="ECO:0007669"/>
    <property type="project" value="Ensembl"/>
</dbReference>
<dbReference type="Gene3D" id="1.10.10.60">
    <property type="entry name" value="Homeodomain-like"/>
    <property type="match status" value="1"/>
</dbReference>
<dbReference type="Pfam" id="PF02671">
    <property type="entry name" value="PAH"/>
    <property type="match status" value="1"/>
</dbReference>
<dbReference type="STRING" id="80966.ENSAPOP00000012415"/>
<comment type="subcellular location">
    <subcellularLocation>
        <location evidence="1 7">Nucleus</location>
    </subcellularLocation>
</comment>
<dbReference type="InterPro" id="IPR009057">
    <property type="entry name" value="Homeodomain-like_sf"/>
</dbReference>
<feature type="compositionally biased region" description="Gly residues" evidence="8">
    <location>
        <begin position="1413"/>
        <end position="1428"/>
    </location>
</feature>
<reference evidence="9" key="1">
    <citation type="submission" date="2025-08" db="UniProtKB">
        <authorList>
            <consortium name="Ensembl"/>
        </authorList>
    </citation>
    <scope>IDENTIFICATION</scope>
</reference>
<dbReference type="SUPFAM" id="SSF46689">
    <property type="entry name" value="Homeodomain-like"/>
    <property type="match status" value="1"/>
</dbReference>
<dbReference type="InterPro" id="IPR049257">
    <property type="entry name" value="Gon4l/CASP8AP2_myb-like"/>
</dbReference>
<dbReference type="InterPro" id="IPR036600">
    <property type="entry name" value="PAH_sf"/>
</dbReference>
<feature type="compositionally biased region" description="Basic and acidic residues" evidence="8">
    <location>
        <begin position="1037"/>
        <end position="1052"/>
    </location>
</feature>
<sequence>MAADFSVTWTERRRPAEEDICPLEVKSFRTDGGTDVFRTGQRSETTSTPGTERPTDERQQVTTSVSGEGTVATETCELSDDEMGRLDIDLDRKSRELNLTSSNVRAILHEVITHEHVVAMMKAAIRDTQDQPMFEAKMTRSRLKQAIQQGQPLNWSLSALNPVKPPQFVDIDLEEDEDSSDEEYCPDEDEEEEDTESFLSDGDSLASPPRMLLGSQTKPSEDQRSQESLQRCPAHLREHMRTSTCCPQQLFSAPVESSFMERLNAVEEELDCSPAYTYGQSLDRKPDGDNDNNDGGDEGFSCLAYRTRSKLPLVNIPLGQLEAELLAPDITADMYDQSHAQREEDRHWTRWLQSLMAPDCEDEADDDDDPEYNFVEDLDEPDMEDYRTDRAVQITKKEVNELLEELFDTLKDEDVAAEEEEQEEEEEAPSQTGPKFNVPQALRFEAPLASMLTERRQTIRKRYEALQQRRALQDTTNQLRNNTNAKDTPSNNIASVLVLPSWTCPSLHLDYTQRLQLQQQVQQHVQLLTQVHLLSRRIDALNHEACITKHYLEELQHFARRREDVRLRSSFRVCNLQGALDLLQEEEQREEPPPAPPAAPVPAVSRRWLPRMTPATNSHAFPLLPADTAWLFATRSVFLYPELLPVCSLDPALHSRHHRSVYTAGEDGLIVLGLKHFEGTVHSDQLISSYLLCKSRWNFRKHVREMSSSRAPRNNVIKTFLTQGVIPPLPLACSRVLPEDQRPPVDRSTSNIPNWLKNSQQIIQKTRLDSTCYPPTLPPGCALRLHPYWLNKSSRPPPRPHRRLFTLAHNASLLPLAKALTDRRVDMQPVSYLSLPSPDVSSLSDPPAVSASLPLAPAPVSGAIQLTTVHPVSSHPDVIQSCRPIGQNLQQNVSEQERLTSIPFLVPLPPLSNHKATNPIMPCSDTVVKPSYFLLQMMWPPPPPPTTTSQHALGHQQPHAQIIKEHNEENTAKPSPTPPQVRQRQEREEKSTVHHVSLDGGESSGGEEQRSEGMDGRGDQEEEGGEDGEEGEEDREEGGGEREDGGGERENGGGEDEEDGGGEREDGGGEREDDGDKDRDEDQDRQGEEEEDFDDLTQDEDEEEVMSSASEESVLSVPELQETMKQLTWLAAERRLCADGDSEEDHSPTSPGSQEEEEEEEEEGPKGEESAAGRSSKVDLDEETPSGERTPRGGGRCPGRGRGRSRPHRSLKRSRQERHSKDAAKLLLLYDENILDNDPHRESKDVAFAQSYLNRVRDALQDVPEQMEEFVSLLNEFEQVGEGEELLLLYRKLRCILGNRVDLLRDFAAFLHPEQALQCGLLEEQQAFERSRRFLRQLEISFGDNPSHYQKIIKALQTGPDLTSTTIHELKAQMATLLKGHTHLQAEFWVFFDELRPPPARPGQFEEAHWPEEGGGGSDGGEGVGQVSGGGTCGGFEEVTLPELEEEEEGLKSQPMTNRRQRRKMDGHRNYKDRDWSDKHWSCLCPDAKIRHHRRKECSHCHGNKTSGGVSRAMKSLDPLYSQISSAHDEPGDKDLDLKGGDDSPQPDRSGASWEGPFPLTDEKEEEEELDDEEGDEEEEERKTTEKEQGLMGKRIRREEVQQPPSITSSIASTCSSVFTSTSVSSSCSSACTSSTTSSITFSTSSSSISSVSPSVSTFSITSFISSITSSISPSVCTSPNLGSSSSAPPRPSPPPDLPVCAKNISLTASGEKVILWTREADRVILTTCQQDGANQDTFQAISSLLGNKTPAEVSHRFRDLMRLFRTAARQTSSEDEAPPTETATANETKDPPSS</sequence>
<proteinExistence type="predicted"/>
<feature type="compositionally biased region" description="Acidic residues" evidence="8">
    <location>
        <begin position="1087"/>
        <end position="1105"/>
    </location>
</feature>
<feature type="compositionally biased region" description="Basic and acidic residues" evidence="8">
    <location>
        <begin position="1007"/>
        <end position="1019"/>
    </location>
</feature>
<dbReference type="GO" id="GO:0006355">
    <property type="term" value="P:regulation of DNA-templated transcription"/>
    <property type="evidence" value="ECO:0007669"/>
    <property type="project" value="InterPro"/>
</dbReference>
<feature type="compositionally biased region" description="Acidic residues" evidence="8">
    <location>
        <begin position="174"/>
        <end position="196"/>
    </location>
</feature>
<keyword evidence="6 7" id="KW-0539">Nucleus</keyword>
<organism evidence="9 10">
    <name type="scientific">Acanthochromis polyacanthus</name>
    <name type="common">spiny chromis</name>
    <dbReference type="NCBI Taxonomy" id="80966"/>
    <lineage>
        <taxon>Eukaryota</taxon>
        <taxon>Metazoa</taxon>
        <taxon>Chordata</taxon>
        <taxon>Craniata</taxon>
        <taxon>Vertebrata</taxon>
        <taxon>Euteleostomi</taxon>
        <taxon>Actinopterygii</taxon>
        <taxon>Neopterygii</taxon>
        <taxon>Teleostei</taxon>
        <taxon>Neoteleostei</taxon>
        <taxon>Acanthomorphata</taxon>
        <taxon>Ovalentaria</taxon>
        <taxon>Pomacentridae</taxon>
        <taxon>Acanthochromis</taxon>
    </lineage>
</organism>
<dbReference type="CDD" id="cd12202">
    <property type="entry name" value="CASP8AP2"/>
    <property type="match status" value="1"/>
</dbReference>
<feature type="compositionally biased region" description="Low complexity" evidence="8">
    <location>
        <begin position="1671"/>
        <end position="1688"/>
    </location>
</feature>
<dbReference type="GO" id="GO:0071910">
    <property type="term" value="P:determination of liver left/right asymmetry"/>
    <property type="evidence" value="ECO:0007669"/>
    <property type="project" value="Ensembl"/>
</dbReference>
<dbReference type="GO" id="GO:0005634">
    <property type="term" value="C:nucleus"/>
    <property type="evidence" value="ECO:0007669"/>
    <property type="project" value="UniProtKB-SubCell"/>
</dbReference>
<feature type="region of interest" description="Disordered" evidence="8">
    <location>
        <begin position="30"/>
        <end position="68"/>
    </location>
</feature>
<feature type="region of interest" description="Disordered" evidence="8">
    <location>
        <begin position="1524"/>
        <end position="1610"/>
    </location>
</feature>
<feature type="region of interest" description="Disordered" evidence="8">
    <location>
        <begin position="415"/>
        <end position="438"/>
    </location>
</feature>
<dbReference type="InParanoid" id="A0A3Q1G227"/>
<evidence type="ECO:0000256" key="6">
    <source>
        <dbReference type="ARBA" id="ARBA00023242"/>
    </source>
</evidence>
<feature type="region of interest" description="Disordered" evidence="8">
    <location>
        <begin position="939"/>
        <end position="958"/>
    </location>
</feature>
<evidence type="ECO:0000256" key="4">
    <source>
        <dbReference type="ARBA" id="ARBA00023015"/>
    </source>
</evidence>
<dbReference type="GO" id="GO:0003712">
    <property type="term" value="F:transcription coregulator activity"/>
    <property type="evidence" value="ECO:0007669"/>
    <property type="project" value="TreeGrafter"/>
</dbReference>
<feature type="region of interest" description="Disordered" evidence="8">
    <location>
        <begin position="1444"/>
        <end position="1472"/>
    </location>
</feature>
<feature type="compositionally biased region" description="Basic residues" evidence="8">
    <location>
        <begin position="1199"/>
        <end position="1216"/>
    </location>
</feature>
<keyword evidence="5" id="KW-0804">Transcription</keyword>
<name>A0A3Q1G227_9TELE</name>
<dbReference type="Gene3D" id="1.20.1160.11">
    <property type="entry name" value="Paired amphipathic helix"/>
    <property type="match status" value="1"/>
</dbReference>
<feature type="compositionally biased region" description="Basic and acidic residues" evidence="8">
    <location>
        <begin position="1164"/>
        <end position="1179"/>
    </location>
</feature>
<keyword evidence="2" id="KW-0678">Repressor</keyword>
<dbReference type="PANTHER" id="PTHR16088">
    <property type="entry name" value="YY1 ASSOCIATED PROTEIN-RELATED"/>
    <property type="match status" value="1"/>
</dbReference>
<evidence type="ECO:0000256" key="7">
    <source>
        <dbReference type="PROSITE-ProRule" id="PRU00810"/>
    </source>
</evidence>
<reference evidence="9" key="2">
    <citation type="submission" date="2025-09" db="UniProtKB">
        <authorList>
            <consortium name="Ensembl"/>
        </authorList>
    </citation>
    <scope>IDENTIFICATION</scope>
</reference>
<evidence type="ECO:0000256" key="1">
    <source>
        <dbReference type="ARBA" id="ARBA00004123"/>
    </source>
</evidence>
<feature type="compositionally biased region" description="Acidic residues" evidence="8">
    <location>
        <begin position="415"/>
        <end position="428"/>
    </location>
</feature>
<feature type="compositionally biased region" description="Basic and acidic residues" evidence="8">
    <location>
        <begin position="1527"/>
        <end position="1542"/>
    </location>
</feature>
<dbReference type="PANTHER" id="PTHR16088:SF3">
    <property type="entry name" value="GON-4-LIKE PROTEIN"/>
    <property type="match status" value="1"/>
</dbReference>
<evidence type="ECO:0000256" key="8">
    <source>
        <dbReference type="SAM" id="MobiDB-lite"/>
    </source>
</evidence>
<dbReference type="PROSITE" id="PS51477">
    <property type="entry name" value="PAH"/>
    <property type="match status" value="1"/>
</dbReference>
<feature type="compositionally biased region" description="Basic and acidic residues" evidence="8">
    <location>
        <begin position="1061"/>
        <end position="1086"/>
    </location>
</feature>
<dbReference type="FunCoup" id="A0A3Q1G227">
    <property type="interactions" value="1153"/>
</dbReference>
<feature type="region of interest" description="Disordered" evidence="8">
    <location>
        <begin position="1624"/>
        <end position="1654"/>
    </location>
</feature>
<dbReference type="Ensembl" id="ENSAPOT00000020299.1">
    <property type="protein sequence ID" value="ENSAPOP00000012415.1"/>
    <property type="gene ID" value="ENSAPOG00000015102.1"/>
</dbReference>
<dbReference type="GO" id="GO:0048570">
    <property type="term" value="P:notochord morphogenesis"/>
    <property type="evidence" value="ECO:0007669"/>
    <property type="project" value="Ensembl"/>
</dbReference>
<dbReference type="Pfam" id="PF21227">
    <property type="entry name" value="Myb_DNA-binding_7"/>
    <property type="match status" value="1"/>
</dbReference>
<evidence type="ECO:0000313" key="10">
    <source>
        <dbReference type="Proteomes" id="UP000257200"/>
    </source>
</evidence>
<feature type="compositionally biased region" description="Pro residues" evidence="8">
    <location>
        <begin position="1689"/>
        <end position="1698"/>
    </location>
</feature>
<dbReference type="FunFam" id="1.10.10.60:FF:000191">
    <property type="entry name" value="GON-4-like protein isoform X1"/>
    <property type="match status" value="1"/>
</dbReference>
<keyword evidence="10" id="KW-1185">Reference proteome</keyword>
<evidence type="ECO:0000256" key="3">
    <source>
        <dbReference type="ARBA" id="ARBA00022553"/>
    </source>
</evidence>
<feature type="region of interest" description="Disordered" evidence="8">
    <location>
        <begin position="1401"/>
        <end position="1428"/>
    </location>
</feature>
<feature type="compositionally biased region" description="Basic and acidic residues" evidence="8">
    <location>
        <begin position="983"/>
        <end position="992"/>
    </location>
</feature>
<dbReference type="Proteomes" id="UP000257200">
    <property type="component" value="Unplaced"/>
</dbReference>
<feature type="compositionally biased region" description="Polar residues" evidence="8">
    <location>
        <begin position="40"/>
        <end position="50"/>
    </location>
</feature>
<feature type="region of interest" description="Disordered" evidence="8">
    <location>
        <begin position="967"/>
        <end position="1119"/>
    </location>
</feature>
<dbReference type="GO" id="GO:0061371">
    <property type="term" value="P:determination of heart left/right asymmetry"/>
    <property type="evidence" value="ECO:0007669"/>
    <property type="project" value="Ensembl"/>
</dbReference>
<accession>A0A3Q1G227</accession>
<protein>
    <submittedName>
        <fullName evidence="9">Gon-4 like b</fullName>
    </submittedName>
</protein>
<feature type="compositionally biased region" description="Acidic residues" evidence="8">
    <location>
        <begin position="1563"/>
        <end position="1580"/>
    </location>
</feature>
<keyword evidence="3" id="KW-0597">Phosphoprotein</keyword>
<evidence type="ECO:0000313" key="9">
    <source>
        <dbReference type="Ensembl" id="ENSAPOP00000012415.1"/>
    </source>
</evidence>
<dbReference type="InterPro" id="IPR052435">
    <property type="entry name" value="YY1-Transcr_Regul"/>
</dbReference>
<dbReference type="GeneTree" id="ENSGT00940000164105"/>
<dbReference type="SUPFAM" id="SSF47762">
    <property type="entry name" value="PAH2 domain"/>
    <property type="match status" value="2"/>
</dbReference>
<feature type="region of interest" description="Disordered" evidence="8">
    <location>
        <begin position="174"/>
        <end position="230"/>
    </location>
</feature>
<evidence type="ECO:0000256" key="5">
    <source>
        <dbReference type="ARBA" id="ARBA00023163"/>
    </source>
</evidence>
<keyword evidence="4" id="KW-0805">Transcription regulation</keyword>
<dbReference type="InterPro" id="IPR003822">
    <property type="entry name" value="PAH"/>
</dbReference>
<feature type="compositionally biased region" description="Acidic residues" evidence="8">
    <location>
        <begin position="1020"/>
        <end position="1036"/>
    </location>
</feature>
<feature type="compositionally biased region" description="Acidic residues" evidence="8">
    <location>
        <begin position="1154"/>
        <end position="1163"/>
    </location>
</feature>